<proteinExistence type="predicted"/>
<dbReference type="SUPFAM" id="SSF52047">
    <property type="entry name" value="RNI-like"/>
    <property type="match status" value="1"/>
</dbReference>
<sequence length="537" mass="61030">MDNMDMHASTKALMNPLVLNLVFSYMDAPTLKSARSVCTLWADLGAAFLGEQVTVTFRTEHCCRKKTSKSSKELASLHPKLARSILLIMFPSPCGWVSLPKNLTTNLPQISNHIVILDVMMISKFIPTLEQMWRTHHFPNLGLLTLTVILIKVDHRDTSEDEDDNSGHFIVDEDNHGHFAHSIDQDDEESDDAVEIVVVAPKIPQFLTLPNLRSLKIVVREQNENGQDDGISSICQRLLNSAPNILHVDIDASFYPDFTPCEKLKVLSYTFVQYFDDWAEADEFVDTSELAGMLDTCRNSLSGLSLSCPHDWENFAPGTFVLPSSPTLMVMHIEEMYPLGNFLHRVNLPNLTHVTFSGYNRNCMGLTHIFKNFDLPHERITSLTVEVFYTYVEADVETAAKIVRLFPSVKKFRLKLTICVDNDEDEPNVTEMLQSFATWDLTSGSVEIESDKDTTDVMAVLRGLVVWKALSRTAVNFEATGSPTFVLDDEMEEILLYCRSLRWIKMSGFQMEEEDRDRFEEFIDEHALQISLLNWVN</sequence>
<evidence type="ECO:0000313" key="1">
    <source>
        <dbReference type="EMBL" id="OXA54844.1"/>
    </source>
</evidence>
<protein>
    <recommendedName>
        <fullName evidence="3">F-box domain-containing protein</fullName>
    </recommendedName>
</protein>
<accession>A0A226ECL1</accession>
<gene>
    <name evidence="1" type="ORF">Fcan01_10222</name>
</gene>
<dbReference type="EMBL" id="LNIX01000005">
    <property type="protein sequence ID" value="OXA54844.1"/>
    <property type="molecule type" value="Genomic_DNA"/>
</dbReference>
<evidence type="ECO:0008006" key="3">
    <source>
        <dbReference type="Google" id="ProtNLM"/>
    </source>
</evidence>
<name>A0A226ECL1_FOLCA</name>
<comment type="caution">
    <text evidence="1">The sequence shown here is derived from an EMBL/GenBank/DDBJ whole genome shotgun (WGS) entry which is preliminary data.</text>
</comment>
<dbReference type="AlphaFoldDB" id="A0A226ECL1"/>
<keyword evidence="2" id="KW-1185">Reference proteome</keyword>
<dbReference type="Proteomes" id="UP000198287">
    <property type="component" value="Unassembled WGS sequence"/>
</dbReference>
<reference evidence="1 2" key="1">
    <citation type="submission" date="2015-12" db="EMBL/GenBank/DDBJ databases">
        <title>The genome of Folsomia candida.</title>
        <authorList>
            <person name="Faddeeva A."/>
            <person name="Derks M.F."/>
            <person name="Anvar Y."/>
            <person name="Smit S."/>
            <person name="Van Straalen N."/>
            <person name="Roelofs D."/>
        </authorList>
    </citation>
    <scope>NUCLEOTIDE SEQUENCE [LARGE SCALE GENOMIC DNA]</scope>
    <source>
        <strain evidence="1 2">VU population</strain>
        <tissue evidence="1">Whole body</tissue>
    </source>
</reference>
<organism evidence="1 2">
    <name type="scientific">Folsomia candida</name>
    <name type="common">Springtail</name>
    <dbReference type="NCBI Taxonomy" id="158441"/>
    <lineage>
        <taxon>Eukaryota</taxon>
        <taxon>Metazoa</taxon>
        <taxon>Ecdysozoa</taxon>
        <taxon>Arthropoda</taxon>
        <taxon>Hexapoda</taxon>
        <taxon>Collembola</taxon>
        <taxon>Entomobryomorpha</taxon>
        <taxon>Isotomoidea</taxon>
        <taxon>Isotomidae</taxon>
        <taxon>Proisotominae</taxon>
        <taxon>Folsomia</taxon>
    </lineage>
</organism>
<evidence type="ECO:0000313" key="2">
    <source>
        <dbReference type="Proteomes" id="UP000198287"/>
    </source>
</evidence>